<feature type="region of interest" description="Disordered" evidence="2">
    <location>
        <begin position="81"/>
        <end position="280"/>
    </location>
</feature>
<reference evidence="3 4" key="1">
    <citation type="submission" date="2021-05" db="EMBL/GenBank/DDBJ databases">
        <title>Genome Assembly of Synthetic Allotetraploid Brassica napus Reveals Homoeologous Exchanges between Subgenomes.</title>
        <authorList>
            <person name="Davis J.T."/>
        </authorList>
    </citation>
    <scope>NUCLEOTIDE SEQUENCE [LARGE SCALE GENOMIC DNA]</scope>
    <source>
        <strain evidence="4">cv. Da-Ae</strain>
        <tissue evidence="3">Seedling</tissue>
    </source>
</reference>
<name>A0ABQ8B339_BRANA</name>
<evidence type="ECO:0000256" key="2">
    <source>
        <dbReference type="SAM" id="MobiDB-lite"/>
    </source>
</evidence>
<feature type="coiled-coil region" evidence="1">
    <location>
        <begin position="338"/>
        <end position="397"/>
    </location>
</feature>
<feature type="compositionally biased region" description="Low complexity" evidence="2">
    <location>
        <begin position="244"/>
        <end position="277"/>
    </location>
</feature>
<protein>
    <submittedName>
        <fullName evidence="3">Uncharacterized protein</fullName>
    </submittedName>
</protein>
<sequence>RHPTTIVYPEKFFESPQAIAAHSHLRWPDLSREWIRRQQARIARVDWESRLPCVPGPPREMEGVPDLSALLKGKLQFLSKKPSSAATSGTVEPSPANENVNVEPSAPRPKTKTTKKTKAKKTAAEGHQSAPLDENASLEGAPSSAQAFKDSRKKKKKGGKKRSREESAGEREGNADGPSKTCPNEEVPEGRPKKKASSRSVENKAHTSVDGALSSDNARGGSPSSETPSEKRKRASASGGEPWSESAASERANSAASERITPVSAARGGSQSGGSLAKRARVEFPDRVQFSYEEKTLLLTRQIRGGTMELPPIGDLYFKDEYIDDAFTRTREILRVKFEELEGKLKSGKAAKKKLTQEKARLEQAIASLEKEKAELHEESEAAVETLIKERQHLRDSRIQEVTHERMVVQTVMTDKAN</sequence>
<feature type="compositionally biased region" description="Basic residues" evidence="2">
    <location>
        <begin position="151"/>
        <end position="162"/>
    </location>
</feature>
<feature type="non-terminal residue" evidence="3">
    <location>
        <position position="418"/>
    </location>
</feature>
<dbReference type="EMBL" id="JAGKQM010000012">
    <property type="protein sequence ID" value="KAH0898686.1"/>
    <property type="molecule type" value="Genomic_DNA"/>
</dbReference>
<comment type="caution">
    <text evidence="3">The sequence shown here is derived from an EMBL/GenBank/DDBJ whole genome shotgun (WGS) entry which is preliminary data.</text>
</comment>
<evidence type="ECO:0000256" key="1">
    <source>
        <dbReference type="SAM" id="Coils"/>
    </source>
</evidence>
<feature type="non-terminal residue" evidence="3">
    <location>
        <position position="1"/>
    </location>
</feature>
<accession>A0ABQ8B339</accession>
<keyword evidence="4" id="KW-1185">Reference proteome</keyword>
<feature type="compositionally biased region" description="Basic residues" evidence="2">
    <location>
        <begin position="109"/>
        <end position="121"/>
    </location>
</feature>
<feature type="compositionally biased region" description="Basic and acidic residues" evidence="2">
    <location>
        <begin position="163"/>
        <end position="174"/>
    </location>
</feature>
<dbReference type="Proteomes" id="UP000824890">
    <property type="component" value="Unassembled WGS sequence"/>
</dbReference>
<evidence type="ECO:0000313" key="4">
    <source>
        <dbReference type="Proteomes" id="UP000824890"/>
    </source>
</evidence>
<gene>
    <name evidence="3" type="ORF">HID58_048254</name>
</gene>
<evidence type="ECO:0000313" key="3">
    <source>
        <dbReference type="EMBL" id="KAH0898686.1"/>
    </source>
</evidence>
<keyword evidence="1" id="KW-0175">Coiled coil</keyword>
<proteinExistence type="predicted"/>
<feature type="compositionally biased region" description="Polar residues" evidence="2">
    <location>
        <begin position="214"/>
        <end position="227"/>
    </location>
</feature>
<feature type="compositionally biased region" description="Polar residues" evidence="2">
    <location>
        <begin position="81"/>
        <end position="102"/>
    </location>
</feature>
<organism evidence="3 4">
    <name type="scientific">Brassica napus</name>
    <name type="common">Rape</name>
    <dbReference type="NCBI Taxonomy" id="3708"/>
    <lineage>
        <taxon>Eukaryota</taxon>
        <taxon>Viridiplantae</taxon>
        <taxon>Streptophyta</taxon>
        <taxon>Embryophyta</taxon>
        <taxon>Tracheophyta</taxon>
        <taxon>Spermatophyta</taxon>
        <taxon>Magnoliopsida</taxon>
        <taxon>eudicotyledons</taxon>
        <taxon>Gunneridae</taxon>
        <taxon>Pentapetalae</taxon>
        <taxon>rosids</taxon>
        <taxon>malvids</taxon>
        <taxon>Brassicales</taxon>
        <taxon>Brassicaceae</taxon>
        <taxon>Brassiceae</taxon>
        <taxon>Brassica</taxon>
    </lineage>
</organism>